<evidence type="ECO:0000313" key="7">
    <source>
        <dbReference type="EMBL" id="QEQ70605.1"/>
    </source>
</evidence>
<feature type="transmembrane region" description="Helical" evidence="6">
    <location>
        <begin position="339"/>
        <end position="361"/>
    </location>
</feature>
<keyword evidence="4 6" id="KW-1133">Transmembrane helix</keyword>
<feature type="transmembrane region" description="Helical" evidence="6">
    <location>
        <begin position="261"/>
        <end position="280"/>
    </location>
</feature>
<sequence>MKESYNKNLLNDVILGYVFRILLMIISYMTIPLTLKYLGKSLYSEWVVVLSFIMWLGVSDLGISNSMRNYITKSIESKDKQIQSGVNYSFSLMLVISLMILLVINVYNYMSGLEYSFACFTLTLVLINLPFTISQAILLGSQNSPRQQRYQLYNGLIVISGVYLFLLFDLDKNLLLMSILYFLGIVSISYNSWRYILKNLKIELPKVINIKKERHRELEGNSFIFFIIQVSGLIVFSTDFYLMSLFFNSDAVTEYFLIDKLYSTFNIFITILLVPIWGYMAKAKENNNFLWIRQKLLLLISLFFILSLFLYLISNYDFLIIEKWTGINDIKSFDKSDSIYFFVGSIFLAFNSLFTIVANGLNIIKIQAFLILVGAMVKIPSILLMVNYFEFGAISIKISTIICLSLTVFILPFFIFRNLILEK</sequence>
<feature type="transmembrane region" description="Helical" evidence="6">
    <location>
        <begin position="174"/>
        <end position="197"/>
    </location>
</feature>
<keyword evidence="3 6" id="KW-0812">Transmembrane</keyword>
<feature type="transmembrane region" description="Helical" evidence="6">
    <location>
        <begin position="218"/>
        <end position="241"/>
    </location>
</feature>
<dbReference type="GO" id="GO:0005886">
    <property type="term" value="C:plasma membrane"/>
    <property type="evidence" value="ECO:0007669"/>
    <property type="project" value="UniProtKB-SubCell"/>
</dbReference>
<dbReference type="PANTHER" id="PTHR30250">
    <property type="entry name" value="PST FAMILY PREDICTED COLANIC ACID TRANSPORTER"/>
    <property type="match status" value="1"/>
</dbReference>
<protein>
    <submittedName>
        <fullName evidence="7">Polysaccharide biosynthesis protein</fullName>
    </submittedName>
</protein>
<feature type="transmembrane region" description="Helical" evidence="6">
    <location>
        <begin position="115"/>
        <end position="138"/>
    </location>
</feature>
<keyword evidence="2" id="KW-1003">Cell membrane</keyword>
<accession>A0A5P1PNV0</accession>
<feature type="transmembrane region" description="Helical" evidence="6">
    <location>
        <begin position="368"/>
        <end position="388"/>
    </location>
</feature>
<feature type="transmembrane region" description="Helical" evidence="6">
    <location>
        <begin position="12"/>
        <end position="31"/>
    </location>
</feature>
<evidence type="ECO:0000256" key="6">
    <source>
        <dbReference type="SAM" id="Phobius"/>
    </source>
</evidence>
<gene>
    <name evidence="7" type="primary">wzx</name>
</gene>
<comment type="subcellular location">
    <subcellularLocation>
        <location evidence="1">Cell membrane</location>
        <topology evidence="1">Multi-pass membrane protein</topology>
    </subcellularLocation>
</comment>
<dbReference type="InterPro" id="IPR050833">
    <property type="entry name" value="Poly_Biosynth_Transport"/>
</dbReference>
<dbReference type="AlphaFoldDB" id="A0A5P1PNV0"/>
<dbReference type="PANTHER" id="PTHR30250:SF11">
    <property type="entry name" value="O-ANTIGEN TRANSPORTER-RELATED"/>
    <property type="match status" value="1"/>
</dbReference>
<evidence type="ECO:0000256" key="5">
    <source>
        <dbReference type="ARBA" id="ARBA00023136"/>
    </source>
</evidence>
<dbReference type="EMBL" id="MK455077">
    <property type="protein sequence ID" value="QEQ70605.1"/>
    <property type="molecule type" value="Genomic_DNA"/>
</dbReference>
<reference evidence="7" key="1">
    <citation type="journal article" date="2019" name="Int. J. Food Microbiol.">
        <title>Developing a novel molecular serotyping system based on capsular polysaccharide synthesis gene clusters of Vibrio parahaemolyticus.</title>
        <authorList>
            <person name="Pang Y."/>
            <person name="Guo X."/>
            <person name="Tian X."/>
            <person name="Liu F."/>
            <person name="Wang L."/>
            <person name="Wu J."/>
            <person name="Zhang S."/>
            <person name="Li S."/>
            <person name="Liu B."/>
        </authorList>
    </citation>
    <scope>NUCLEOTIDE SEQUENCE</scope>
    <source>
        <strain evidence="7">G2941</strain>
    </source>
</reference>
<feature type="transmembrane region" description="Helical" evidence="6">
    <location>
        <begin position="296"/>
        <end position="314"/>
    </location>
</feature>
<feature type="transmembrane region" description="Helical" evidence="6">
    <location>
        <begin position="150"/>
        <end position="168"/>
    </location>
</feature>
<feature type="transmembrane region" description="Helical" evidence="6">
    <location>
        <begin position="43"/>
        <end position="64"/>
    </location>
</feature>
<organism evidence="7">
    <name type="scientific">Vibrio parahaemolyticus</name>
    <dbReference type="NCBI Taxonomy" id="670"/>
    <lineage>
        <taxon>Bacteria</taxon>
        <taxon>Pseudomonadati</taxon>
        <taxon>Pseudomonadota</taxon>
        <taxon>Gammaproteobacteria</taxon>
        <taxon>Vibrionales</taxon>
        <taxon>Vibrionaceae</taxon>
        <taxon>Vibrio</taxon>
    </lineage>
</organism>
<evidence type="ECO:0000256" key="4">
    <source>
        <dbReference type="ARBA" id="ARBA00022989"/>
    </source>
</evidence>
<proteinExistence type="predicted"/>
<dbReference type="RefSeq" id="WP_029842924.1">
    <property type="nucleotide sequence ID" value="NZ_CP102434.1"/>
</dbReference>
<keyword evidence="5 6" id="KW-0472">Membrane</keyword>
<evidence type="ECO:0000256" key="2">
    <source>
        <dbReference type="ARBA" id="ARBA00022475"/>
    </source>
</evidence>
<name>A0A5P1PNV0_VIBPH</name>
<evidence type="ECO:0000256" key="3">
    <source>
        <dbReference type="ARBA" id="ARBA00022692"/>
    </source>
</evidence>
<feature type="transmembrane region" description="Helical" evidence="6">
    <location>
        <begin position="394"/>
        <end position="416"/>
    </location>
</feature>
<evidence type="ECO:0000256" key="1">
    <source>
        <dbReference type="ARBA" id="ARBA00004651"/>
    </source>
</evidence>
<feature type="transmembrane region" description="Helical" evidence="6">
    <location>
        <begin position="85"/>
        <end position="109"/>
    </location>
</feature>